<sequence length="76" mass="8209">MSLSVTACAPHDATVRTRRRHGRVGPRTRGKDSDGHIFFSSSAHLSLHIVSAVSQRSGGVASTCNKILICLRVLRI</sequence>
<protein>
    <submittedName>
        <fullName evidence="3">Uncharacterized protein</fullName>
    </submittedName>
</protein>
<dbReference type="Proteomes" id="UP000697107">
    <property type="component" value="Unassembled WGS sequence"/>
</dbReference>
<reference evidence="3" key="1">
    <citation type="submission" date="2018-10" db="EMBL/GenBank/DDBJ databases">
        <title>Effector identification in a new, highly contiguous assembly of the strawberry crown rot pathogen Phytophthora cactorum.</title>
        <authorList>
            <person name="Armitage A.D."/>
            <person name="Nellist C.F."/>
            <person name="Bates H."/>
            <person name="Vickerstaff R.J."/>
            <person name="Harrison R.J."/>
        </authorList>
    </citation>
    <scope>NUCLEOTIDE SEQUENCE</scope>
    <source>
        <strain evidence="2">4032</strain>
        <strain evidence="3">P415</strain>
    </source>
</reference>
<dbReference type="EMBL" id="RCML01000333">
    <property type="protein sequence ID" value="KAG2980461.1"/>
    <property type="molecule type" value="Genomic_DNA"/>
</dbReference>
<evidence type="ECO:0000256" key="1">
    <source>
        <dbReference type="SAM" id="MobiDB-lite"/>
    </source>
</evidence>
<dbReference type="Proteomes" id="UP000774804">
    <property type="component" value="Unassembled WGS sequence"/>
</dbReference>
<evidence type="ECO:0000313" key="4">
    <source>
        <dbReference type="Proteomes" id="UP000697107"/>
    </source>
</evidence>
<proteinExistence type="predicted"/>
<dbReference type="EMBL" id="RCMI01000329">
    <property type="protein sequence ID" value="KAG2916998.1"/>
    <property type="molecule type" value="Genomic_DNA"/>
</dbReference>
<name>A0A8T1FV09_9STRA</name>
<dbReference type="AlphaFoldDB" id="A0A8T1FV09"/>
<accession>A0A8T1FV09</accession>
<organism evidence="3 4">
    <name type="scientific">Phytophthora cactorum</name>
    <dbReference type="NCBI Taxonomy" id="29920"/>
    <lineage>
        <taxon>Eukaryota</taxon>
        <taxon>Sar</taxon>
        <taxon>Stramenopiles</taxon>
        <taxon>Oomycota</taxon>
        <taxon>Peronosporomycetes</taxon>
        <taxon>Peronosporales</taxon>
        <taxon>Peronosporaceae</taxon>
        <taxon>Phytophthora</taxon>
    </lineage>
</organism>
<comment type="caution">
    <text evidence="3">The sequence shown here is derived from an EMBL/GenBank/DDBJ whole genome shotgun (WGS) entry which is preliminary data.</text>
</comment>
<evidence type="ECO:0000313" key="3">
    <source>
        <dbReference type="EMBL" id="KAG2980461.1"/>
    </source>
</evidence>
<feature type="compositionally biased region" description="Basic residues" evidence="1">
    <location>
        <begin position="16"/>
        <end position="28"/>
    </location>
</feature>
<gene>
    <name evidence="2" type="ORF">PC115_g10858</name>
    <name evidence="3" type="ORF">PC118_g11162</name>
</gene>
<evidence type="ECO:0000313" key="2">
    <source>
        <dbReference type="EMBL" id="KAG2916998.1"/>
    </source>
</evidence>
<feature type="region of interest" description="Disordered" evidence="1">
    <location>
        <begin position="14"/>
        <end position="33"/>
    </location>
</feature>